<sequence>MCVATAAAPRVDGDQSTPTAVVPEVRSAAETASVAAHRSRWSRARVGRCHSLIGRRCRCGGIAAVTRTRRHCARPVGAAAVGSFTVNVMTASVTVRWTRTPDGRGRRRCPQCHAEARARTACELPL</sequence>
<evidence type="ECO:0000313" key="2">
    <source>
        <dbReference type="Proteomes" id="UP000008710"/>
    </source>
</evidence>
<dbReference type="EMBL" id="CP000431">
    <property type="protein sequence ID" value="ABG97144.1"/>
    <property type="molecule type" value="Genomic_DNA"/>
</dbReference>
<accession>Q0S5P2</accession>
<protein>
    <submittedName>
        <fullName evidence="1">Uncharacterized protein</fullName>
    </submittedName>
</protein>
<dbReference type="HOGENOM" id="CLU_1979838_0_0_11"/>
<name>Q0S5P2_RHOJR</name>
<proteinExistence type="predicted"/>
<gene>
    <name evidence="1" type="ordered locus">RHA1_ro05364</name>
</gene>
<evidence type="ECO:0000313" key="1">
    <source>
        <dbReference type="EMBL" id="ABG97144.1"/>
    </source>
</evidence>
<dbReference type="Proteomes" id="UP000008710">
    <property type="component" value="Chromosome"/>
</dbReference>
<dbReference type="AlphaFoldDB" id="Q0S5P2"/>
<organism evidence="1 2">
    <name type="scientific">Rhodococcus jostii (strain RHA1)</name>
    <dbReference type="NCBI Taxonomy" id="101510"/>
    <lineage>
        <taxon>Bacteria</taxon>
        <taxon>Bacillati</taxon>
        <taxon>Actinomycetota</taxon>
        <taxon>Actinomycetes</taxon>
        <taxon>Mycobacteriales</taxon>
        <taxon>Nocardiaceae</taxon>
        <taxon>Rhodococcus</taxon>
    </lineage>
</organism>
<dbReference type="KEGG" id="rha:RHA1_ro05364"/>
<reference evidence="2" key="1">
    <citation type="journal article" date="2006" name="Proc. Natl. Acad. Sci. U.S.A.">
        <title>The complete genome of Rhodococcus sp. RHA1 provides insights into a catabolic powerhouse.</title>
        <authorList>
            <person name="McLeod M.P."/>
            <person name="Warren R.L."/>
            <person name="Hsiao W.W.L."/>
            <person name="Araki N."/>
            <person name="Myhre M."/>
            <person name="Fernandes C."/>
            <person name="Miyazawa D."/>
            <person name="Wong W."/>
            <person name="Lillquist A.L."/>
            <person name="Wang D."/>
            <person name="Dosanjh M."/>
            <person name="Hara H."/>
            <person name="Petrescu A."/>
            <person name="Morin R.D."/>
            <person name="Yang G."/>
            <person name="Stott J.M."/>
            <person name="Schein J.E."/>
            <person name="Shin H."/>
            <person name="Smailus D."/>
            <person name="Siddiqui A.S."/>
            <person name="Marra M.A."/>
            <person name="Jones S.J.M."/>
            <person name="Holt R."/>
            <person name="Brinkman F.S.L."/>
            <person name="Miyauchi K."/>
            <person name="Fukuda M."/>
            <person name="Davies J.E."/>
            <person name="Mohn W.W."/>
            <person name="Eltis L.D."/>
        </authorList>
    </citation>
    <scope>NUCLEOTIDE SEQUENCE [LARGE SCALE GENOMIC DNA]</scope>
    <source>
        <strain evidence="2">RHA1</strain>
    </source>
</reference>